<dbReference type="AlphaFoldDB" id="A0AA42CXK1"/>
<dbReference type="InterPro" id="IPR010971">
    <property type="entry name" value="UbiH/COQ6"/>
</dbReference>
<dbReference type="PRINTS" id="PR00420">
    <property type="entry name" value="RNGMNOXGNASE"/>
</dbReference>
<feature type="domain" description="FAD-binding" evidence="9">
    <location>
        <begin position="4"/>
        <end position="322"/>
    </location>
</feature>
<evidence type="ECO:0000313" key="10">
    <source>
        <dbReference type="EMBL" id="MCX2523988.1"/>
    </source>
</evidence>
<dbReference type="EC" id="1.14.13.-" evidence="10"/>
<evidence type="ECO:0000256" key="4">
    <source>
        <dbReference type="ARBA" id="ARBA00022630"/>
    </source>
</evidence>
<dbReference type="Gene3D" id="3.50.50.60">
    <property type="entry name" value="FAD/NAD(P)-binding domain"/>
    <property type="match status" value="2"/>
</dbReference>
<organism evidence="10 11">
    <name type="scientific">Larsenimonas rhizosphaerae</name>
    <dbReference type="NCBI Taxonomy" id="2944682"/>
    <lineage>
        <taxon>Bacteria</taxon>
        <taxon>Pseudomonadati</taxon>
        <taxon>Pseudomonadota</taxon>
        <taxon>Gammaproteobacteria</taxon>
        <taxon>Oceanospirillales</taxon>
        <taxon>Halomonadaceae</taxon>
        <taxon>Larsenimonas</taxon>
    </lineage>
</organism>
<keyword evidence="7" id="KW-0503">Monooxygenase</keyword>
<dbReference type="InterPro" id="IPR036188">
    <property type="entry name" value="FAD/NAD-bd_sf"/>
</dbReference>
<evidence type="ECO:0000256" key="5">
    <source>
        <dbReference type="ARBA" id="ARBA00022827"/>
    </source>
</evidence>
<evidence type="ECO:0000313" key="11">
    <source>
        <dbReference type="Proteomes" id="UP001165678"/>
    </source>
</evidence>
<dbReference type="InterPro" id="IPR051205">
    <property type="entry name" value="UbiH/COQ6_monooxygenase"/>
</dbReference>
<dbReference type="GO" id="GO:0071949">
    <property type="term" value="F:FAD binding"/>
    <property type="evidence" value="ECO:0007669"/>
    <property type="project" value="InterPro"/>
</dbReference>
<dbReference type="RefSeq" id="WP_250934791.1">
    <property type="nucleotide sequence ID" value="NZ_JAMLJK010000001.1"/>
</dbReference>
<evidence type="ECO:0000256" key="8">
    <source>
        <dbReference type="SAM" id="Phobius"/>
    </source>
</evidence>
<keyword evidence="8" id="KW-0472">Membrane</keyword>
<dbReference type="EMBL" id="JAPIVE010000002">
    <property type="protein sequence ID" value="MCX2523988.1"/>
    <property type="molecule type" value="Genomic_DNA"/>
</dbReference>
<proteinExistence type="inferred from homology"/>
<dbReference type="NCBIfam" id="NF004356">
    <property type="entry name" value="PRK05732.1"/>
    <property type="match status" value="1"/>
</dbReference>
<keyword evidence="5" id="KW-0274">FAD</keyword>
<comment type="cofactor">
    <cofactor evidence="1">
        <name>FAD</name>
        <dbReference type="ChEBI" id="CHEBI:57692"/>
    </cofactor>
</comment>
<dbReference type="NCBIfam" id="TIGR01984">
    <property type="entry name" value="UbiH"/>
    <property type="match status" value="1"/>
</dbReference>
<dbReference type="NCBIfam" id="TIGR01988">
    <property type="entry name" value="Ubi-OHases"/>
    <property type="match status" value="1"/>
</dbReference>
<evidence type="ECO:0000256" key="7">
    <source>
        <dbReference type="ARBA" id="ARBA00023033"/>
    </source>
</evidence>
<comment type="caution">
    <text evidence="10">The sequence shown here is derived from an EMBL/GenBank/DDBJ whole genome shotgun (WGS) entry which is preliminary data.</text>
</comment>
<dbReference type="SUPFAM" id="SSF51905">
    <property type="entry name" value="FAD/NAD(P)-binding domain"/>
    <property type="match status" value="1"/>
</dbReference>
<name>A0AA42CXK1_9GAMM</name>
<evidence type="ECO:0000256" key="6">
    <source>
        <dbReference type="ARBA" id="ARBA00023002"/>
    </source>
</evidence>
<dbReference type="GO" id="GO:0006744">
    <property type="term" value="P:ubiquinone biosynthetic process"/>
    <property type="evidence" value="ECO:0007669"/>
    <property type="project" value="InterPro"/>
</dbReference>
<dbReference type="InterPro" id="IPR002938">
    <property type="entry name" value="FAD-bd"/>
</dbReference>
<evidence type="ECO:0000256" key="3">
    <source>
        <dbReference type="ARBA" id="ARBA00005349"/>
    </source>
</evidence>
<evidence type="ECO:0000256" key="1">
    <source>
        <dbReference type="ARBA" id="ARBA00001974"/>
    </source>
</evidence>
<gene>
    <name evidence="10" type="primary">ubiH</name>
    <name evidence="10" type="synonym">visB</name>
    <name evidence="10" type="ORF">OQ287_07040</name>
</gene>
<keyword evidence="11" id="KW-1185">Reference proteome</keyword>
<dbReference type="Pfam" id="PF01494">
    <property type="entry name" value="FAD_binding_3"/>
    <property type="match status" value="1"/>
</dbReference>
<keyword evidence="6 10" id="KW-0560">Oxidoreductase</keyword>
<dbReference type="Proteomes" id="UP001165678">
    <property type="component" value="Unassembled WGS sequence"/>
</dbReference>
<dbReference type="InterPro" id="IPR011295">
    <property type="entry name" value="UbiH"/>
</dbReference>
<comment type="similarity">
    <text evidence="3">Belongs to the UbiH/COQ6 family.</text>
</comment>
<comment type="pathway">
    <text evidence="2">Cofactor biosynthesis; ubiquinone biosynthesis.</text>
</comment>
<sequence length="393" mass="43117">MTHTDIAIIGGGLVGASMACALAPLISRYGLDVTVIEPSPVQHGQPQSSFDDRSSAIAYGSRRCFESLGVWKGMQEKACPITSIHVSQRGYLGVTRLSCRDTHTEALGYVIGNRWMGHVLHQRLAELPISWRCPASVQRIVPEKEGHCLTLDDGSTLNAALTVMADGGRSGLKGQLGIRDDVTPYEQYALIANVTLSTPHQGVAYERFTSEGPIALLPLQGRRMALVWTQSLEGLTRTRALSDAGFLEQLQRCFGDRVGRFVEVGQRMDYPLALRQAREQTRPYLAMLGNAAHTLHPVAGQGFNLALRGVQDLTREIQQALEQDEAIGSASVMGRFDARRQQDRDQIIRFSDGLVRLFGVEHPLLAHARGLGLIGMNLFSPARRLLTRRAMGL</sequence>
<reference evidence="10" key="1">
    <citation type="submission" date="2022-11" db="EMBL/GenBank/DDBJ databases">
        <title>Larsenimonas rhizosphaerae sp. nov., isolated from a tidal mudflat.</title>
        <authorList>
            <person name="Lee S.D."/>
            <person name="Kim I.S."/>
        </authorList>
    </citation>
    <scope>NUCLEOTIDE SEQUENCE</scope>
    <source>
        <strain evidence="10">GH2-1</strain>
    </source>
</reference>
<accession>A0AA42CXK1</accession>
<keyword evidence="8" id="KW-0812">Transmembrane</keyword>
<dbReference type="GO" id="GO:0008681">
    <property type="term" value="F:2-octaprenyl-6-methoxyphenol hydroxylase activity"/>
    <property type="evidence" value="ECO:0007669"/>
    <property type="project" value="InterPro"/>
</dbReference>
<evidence type="ECO:0000256" key="2">
    <source>
        <dbReference type="ARBA" id="ARBA00004749"/>
    </source>
</evidence>
<dbReference type="PANTHER" id="PTHR43876">
    <property type="entry name" value="UBIQUINONE BIOSYNTHESIS MONOOXYGENASE COQ6, MITOCHONDRIAL"/>
    <property type="match status" value="1"/>
</dbReference>
<dbReference type="PANTHER" id="PTHR43876:SF8">
    <property type="entry name" value="2-OCTAPRENYL-6-METHOXYPHENOL HYDROXYLASE"/>
    <property type="match status" value="1"/>
</dbReference>
<protein>
    <submittedName>
        <fullName evidence="10">2-octaprenyl-6-methoxyphenyl hydroxylase</fullName>
        <ecNumber evidence="10">1.14.13.-</ecNumber>
    </submittedName>
</protein>
<feature type="transmembrane region" description="Helical" evidence="8">
    <location>
        <begin position="6"/>
        <end position="26"/>
    </location>
</feature>
<evidence type="ECO:0000259" key="9">
    <source>
        <dbReference type="Pfam" id="PF01494"/>
    </source>
</evidence>
<keyword evidence="8" id="KW-1133">Transmembrane helix</keyword>
<keyword evidence="4" id="KW-0285">Flavoprotein</keyword>